<organism evidence="3 4">
    <name type="scientific">Pterulicium gracile</name>
    <dbReference type="NCBI Taxonomy" id="1884261"/>
    <lineage>
        <taxon>Eukaryota</taxon>
        <taxon>Fungi</taxon>
        <taxon>Dikarya</taxon>
        <taxon>Basidiomycota</taxon>
        <taxon>Agaricomycotina</taxon>
        <taxon>Agaricomycetes</taxon>
        <taxon>Agaricomycetidae</taxon>
        <taxon>Agaricales</taxon>
        <taxon>Pleurotineae</taxon>
        <taxon>Pterulaceae</taxon>
        <taxon>Pterulicium</taxon>
    </lineage>
</organism>
<dbReference type="CDD" id="cd19077">
    <property type="entry name" value="AKR_AKR8A1-2"/>
    <property type="match status" value="1"/>
</dbReference>
<dbReference type="OrthoDB" id="37537at2759"/>
<protein>
    <submittedName>
        <fullName evidence="3">NADP-dependent oxidoreductase domain-containing protein</fullName>
    </submittedName>
</protein>
<dbReference type="AlphaFoldDB" id="A0A5C3QSX5"/>
<evidence type="ECO:0000313" key="3">
    <source>
        <dbReference type="EMBL" id="TFL05083.1"/>
    </source>
</evidence>
<keyword evidence="4" id="KW-1185">Reference proteome</keyword>
<dbReference type="SUPFAM" id="SSF51430">
    <property type="entry name" value="NAD(P)-linked oxidoreductase"/>
    <property type="match status" value="1"/>
</dbReference>
<sequence>MRTALANGANLWNGAEFYGSPENNSLTLLNKYFAKYPEDAEKVVLSIKGCFSATTFAPDNSETGIRSSVDNCIKLLGPGKKIDFFELTRVDPNVPIEDAVKTLAALIKEGKIGGYMLCEVSEKTIRAAHAVHPVSGVEQELSVWTADVLADGSAAACAELGIPIIAYSPIGRGMLTGEVKSFDDLPEGDIRRILPRFQVLSSLLSLPEHPDVFDLNLKLVDELKKLAAKKNVTPAQLAISWVKARHLQIKGLTVIPNPGATTGARVTENIKSKDVEWTQEDEKEVNNILSSFEIKGGRYPDAFKPLLNV</sequence>
<evidence type="ECO:0000313" key="4">
    <source>
        <dbReference type="Proteomes" id="UP000305067"/>
    </source>
</evidence>
<dbReference type="InterPro" id="IPR023210">
    <property type="entry name" value="NADP_OxRdtase_dom"/>
</dbReference>
<dbReference type="Gene3D" id="3.20.20.100">
    <property type="entry name" value="NADP-dependent oxidoreductase domain"/>
    <property type="match status" value="1"/>
</dbReference>
<evidence type="ECO:0000256" key="1">
    <source>
        <dbReference type="ARBA" id="ARBA00023002"/>
    </source>
</evidence>
<keyword evidence="1" id="KW-0560">Oxidoreductase</keyword>
<name>A0A5C3QSX5_9AGAR</name>
<evidence type="ECO:0000259" key="2">
    <source>
        <dbReference type="Pfam" id="PF00248"/>
    </source>
</evidence>
<gene>
    <name evidence="3" type="ORF">BDV98DRAFT_561441</name>
</gene>
<dbReference type="PANTHER" id="PTHR43625:SF78">
    <property type="entry name" value="PYRIDOXAL REDUCTASE-RELATED"/>
    <property type="match status" value="1"/>
</dbReference>
<proteinExistence type="predicted"/>
<dbReference type="GO" id="GO:0016491">
    <property type="term" value="F:oxidoreductase activity"/>
    <property type="evidence" value="ECO:0007669"/>
    <property type="project" value="UniProtKB-KW"/>
</dbReference>
<dbReference type="Pfam" id="PF00248">
    <property type="entry name" value="Aldo_ket_red"/>
    <property type="match status" value="1"/>
</dbReference>
<dbReference type="PANTHER" id="PTHR43625">
    <property type="entry name" value="AFLATOXIN B1 ALDEHYDE REDUCTASE"/>
    <property type="match status" value="1"/>
</dbReference>
<dbReference type="InterPro" id="IPR036812">
    <property type="entry name" value="NAD(P)_OxRdtase_dom_sf"/>
</dbReference>
<dbReference type="InterPro" id="IPR050791">
    <property type="entry name" value="Aldo-Keto_reductase"/>
</dbReference>
<dbReference type="Proteomes" id="UP000305067">
    <property type="component" value="Unassembled WGS sequence"/>
</dbReference>
<feature type="domain" description="NADP-dependent oxidoreductase" evidence="2">
    <location>
        <begin position="1"/>
        <end position="288"/>
    </location>
</feature>
<dbReference type="EMBL" id="ML178817">
    <property type="protein sequence ID" value="TFL05083.1"/>
    <property type="molecule type" value="Genomic_DNA"/>
</dbReference>
<dbReference type="STRING" id="1884261.A0A5C3QSX5"/>
<reference evidence="3 4" key="1">
    <citation type="journal article" date="2019" name="Nat. Ecol. Evol.">
        <title>Megaphylogeny resolves global patterns of mushroom evolution.</title>
        <authorList>
            <person name="Varga T."/>
            <person name="Krizsan K."/>
            <person name="Foldi C."/>
            <person name="Dima B."/>
            <person name="Sanchez-Garcia M."/>
            <person name="Sanchez-Ramirez S."/>
            <person name="Szollosi G.J."/>
            <person name="Szarkandi J.G."/>
            <person name="Papp V."/>
            <person name="Albert L."/>
            <person name="Andreopoulos W."/>
            <person name="Angelini C."/>
            <person name="Antonin V."/>
            <person name="Barry K.W."/>
            <person name="Bougher N.L."/>
            <person name="Buchanan P."/>
            <person name="Buyck B."/>
            <person name="Bense V."/>
            <person name="Catcheside P."/>
            <person name="Chovatia M."/>
            <person name="Cooper J."/>
            <person name="Damon W."/>
            <person name="Desjardin D."/>
            <person name="Finy P."/>
            <person name="Geml J."/>
            <person name="Haridas S."/>
            <person name="Hughes K."/>
            <person name="Justo A."/>
            <person name="Karasinski D."/>
            <person name="Kautmanova I."/>
            <person name="Kiss B."/>
            <person name="Kocsube S."/>
            <person name="Kotiranta H."/>
            <person name="LaButti K.M."/>
            <person name="Lechner B.E."/>
            <person name="Liimatainen K."/>
            <person name="Lipzen A."/>
            <person name="Lukacs Z."/>
            <person name="Mihaltcheva S."/>
            <person name="Morgado L.N."/>
            <person name="Niskanen T."/>
            <person name="Noordeloos M.E."/>
            <person name="Ohm R.A."/>
            <person name="Ortiz-Santana B."/>
            <person name="Ovrebo C."/>
            <person name="Racz N."/>
            <person name="Riley R."/>
            <person name="Savchenko A."/>
            <person name="Shiryaev A."/>
            <person name="Soop K."/>
            <person name="Spirin V."/>
            <person name="Szebenyi C."/>
            <person name="Tomsovsky M."/>
            <person name="Tulloss R.E."/>
            <person name="Uehling J."/>
            <person name="Grigoriev I.V."/>
            <person name="Vagvolgyi C."/>
            <person name="Papp T."/>
            <person name="Martin F.M."/>
            <person name="Miettinen O."/>
            <person name="Hibbett D.S."/>
            <person name="Nagy L.G."/>
        </authorList>
    </citation>
    <scope>NUCLEOTIDE SEQUENCE [LARGE SCALE GENOMIC DNA]</scope>
    <source>
        <strain evidence="3 4">CBS 309.79</strain>
    </source>
</reference>
<dbReference type="GO" id="GO:0005737">
    <property type="term" value="C:cytoplasm"/>
    <property type="evidence" value="ECO:0007669"/>
    <property type="project" value="TreeGrafter"/>
</dbReference>
<accession>A0A5C3QSX5</accession>